<gene>
    <name evidence="1" type="ORF">GMARGA_LOCUS30007</name>
</gene>
<sequence>PLNDPEINIPEPGANDIPINSSIKIVHDFDQTREEPEIPSIEPNITTYPMFPNQK</sequence>
<protein>
    <submittedName>
        <fullName evidence="1">15628_t:CDS:1</fullName>
    </submittedName>
</protein>
<organism evidence="1 2">
    <name type="scientific">Gigaspora margarita</name>
    <dbReference type="NCBI Taxonomy" id="4874"/>
    <lineage>
        <taxon>Eukaryota</taxon>
        <taxon>Fungi</taxon>
        <taxon>Fungi incertae sedis</taxon>
        <taxon>Mucoromycota</taxon>
        <taxon>Glomeromycotina</taxon>
        <taxon>Glomeromycetes</taxon>
        <taxon>Diversisporales</taxon>
        <taxon>Gigasporaceae</taxon>
        <taxon>Gigaspora</taxon>
    </lineage>
</organism>
<dbReference type="EMBL" id="CAJVQB010041462">
    <property type="protein sequence ID" value="CAG8829529.1"/>
    <property type="molecule type" value="Genomic_DNA"/>
</dbReference>
<evidence type="ECO:0000313" key="1">
    <source>
        <dbReference type="EMBL" id="CAG8829529.1"/>
    </source>
</evidence>
<accession>A0ABN7WEE1</accession>
<name>A0ABN7WEE1_GIGMA</name>
<feature type="non-terminal residue" evidence="1">
    <location>
        <position position="1"/>
    </location>
</feature>
<reference evidence="1 2" key="1">
    <citation type="submission" date="2021-06" db="EMBL/GenBank/DDBJ databases">
        <authorList>
            <person name="Kallberg Y."/>
            <person name="Tangrot J."/>
            <person name="Rosling A."/>
        </authorList>
    </citation>
    <scope>NUCLEOTIDE SEQUENCE [LARGE SCALE GENOMIC DNA]</scope>
    <source>
        <strain evidence="1 2">120-4 pot B 10/14</strain>
    </source>
</reference>
<proteinExistence type="predicted"/>
<evidence type="ECO:0000313" key="2">
    <source>
        <dbReference type="Proteomes" id="UP000789901"/>
    </source>
</evidence>
<keyword evidence="2" id="KW-1185">Reference proteome</keyword>
<comment type="caution">
    <text evidence="1">The sequence shown here is derived from an EMBL/GenBank/DDBJ whole genome shotgun (WGS) entry which is preliminary data.</text>
</comment>
<dbReference type="Proteomes" id="UP000789901">
    <property type="component" value="Unassembled WGS sequence"/>
</dbReference>